<dbReference type="PANTHER" id="PTHR10404">
    <property type="entry name" value="N-ACETYLATED-ALPHA-LINKED ACIDIC DIPEPTIDASE"/>
    <property type="match status" value="1"/>
</dbReference>
<sequence>MGMQKERQLIAALVFFIVLTVGLVVALVIVATRDSNNNNNTPQQSDPYAAQLKQDNQAVSTIGQKLRQEIADNGLNYMKKNFYTITKMVHVAGTPEQMAALQYIRDTYASYGLEVMTTDYDVMLSYPNYSQPNTVSMQMSNGSWNLISNGLGDIPLGHPNLTAQLKADTRALNWWNGYGANGVATGKLVYANYGRVVDFQYLDNSNISLNGSIVVIRYGDLFRGNKVQEAEKRGALAVILFSDPIDYGSPDLSGGDLNNTFPNSVFMPPEGAQRGSVLETNGDPLTPLYPSKPYTYRIDISDVVNGVTAPNIPVMPMGYRDAAKLFQNMNGPAVPAGWVGGIPGVNYTLTSSVSFKVTVNAITPTRQRIRNVIAFMRGTTEPDKYVLLTNHVDAWTYGAMDPNSGTVAILETARALTTVANATGWRPRRTIVFCSVDAEEFGLIGSTEFAEEYLKVLQQRAVALVNVDVAVAGNVVIGVESTPSLYNTIIKASKLISNPNDNELSAGRKTVYDSWMFYFPNSSFIQGQPYMSIPDSGSDQSHFLSYVGVPCAALGYDCDPNIRRDCYELYHTMYEVPWTLENIIDRGYKALTAMSQLWTEVARDLADSLVIPFNVNDYATVLTQAINGLDVYLKGKGVPDLLTNSNANYSAIIANLQDAARRFSTVATIIQKNIDAVNSGESSASLRQVEMLNSRLMGLERAFINDRGLYANRPDARHVMFATSIHDQYSGVLCAGVYDSAEYYFESTNDIQRSAWLKSIQVTLSELQFAVESAILLLEVTDY</sequence>
<dbReference type="WBParaSite" id="PSAMB.scaffold1158size35130.g11431.t1">
    <property type="protein sequence ID" value="PSAMB.scaffold1158size35130.g11431.t1"/>
    <property type="gene ID" value="PSAMB.scaffold1158size35130.g11431"/>
</dbReference>
<protein>
    <submittedName>
        <fullName evidence="6">Uncharacterized protein</fullName>
    </submittedName>
</protein>
<proteinExistence type="inferred from homology"/>
<evidence type="ECO:0000259" key="3">
    <source>
        <dbReference type="Pfam" id="PF04253"/>
    </source>
</evidence>
<feature type="domain" description="PA" evidence="2">
    <location>
        <begin position="185"/>
        <end position="268"/>
    </location>
</feature>
<dbReference type="Proteomes" id="UP000887566">
    <property type="component" value="Unplaced"/>
</dbReference>
<dbReference type="Gene3D" id="3.40.630.10">
    <property type="entry name" value="Zn peptidases"/>
    <property type="match status" value="1"/>
</dbReference>
<dbReference type="Pfam" id="PF04253">
    <property type="entry name" value="TFR_dimer"/>
    <property type="match status" value="1"/>
</dbReference>
<organism evidence="5 6">
    <name type="scientific">Plectus sambesii</name>
    <dbReference type="NCBI Taxonomy" id="2011161"/>
    <lineage>
        <taxon>Eukaryota</taxon>
        <taxon>Metazoa</taxon>
        <taxon>Ecdysozoa</taxon>
        <taxon>Nematoda</taxon>
        <taxon>Chromadorea</taxon>
        <taxon>Plectida</taxon>
        <taxon>Plectina</taxon>
        <taxon>Plectoidea</taxon>
        <taxon>Plectidae</taxon>
        <taxon>Plectus</taxon>
    </lineage>
</organism>
<evidence type="ECO:0000259" key="2">
    <source>
        <dbReference type="Pfam" id="PF02225"/>
    </source>
</evidence>
<dbReference type="SUPFAM" id="SSF47672">
    <property type="entry name" value="Transferrin receptor-like dimerisation domain"/>
    <property type="match status" value="1"/>
</dbReference>
<dbReference type="GO" id="GO:0004180">
    <property type="term" value="F:carboxypeptidase activity"/>
    <property type="evidence" value="ECO:0007669"/>
    <property type="project" value="TreeGrafter"/>
</dbReference>
<dbReference type="PANTHER" id="PTHR10404:SF77">
    <property type="entry name" value="GLUTAMATE CARBOXYPEPTIDASE 2 HOMOLOG"/>
    <property type="match status" value="1"/>
</dbReference>
<dbReference type="InterPro" id="IPR007484">
    <property type="entry name" value="Peptidase_M28"/>
</dbReference>
<dbReference type="FunFam" id="3.40.630.10:FF:000101">
    <property type="entry name" value="N-acetylated alpha-linked acidic dipeptidase like 1"/>
    <property type="match status" value="1"/>
</dbReference>
<reference evidence="6" key="1">
    <citation type="submission" date="2022-11" db="UniProtKB">
        <authorList>
            <consortium name="WormBaseParasite"/>
        </authorList>
    </citation>
    <scope>IDENTIFICATION</scope>
</reference>
<accession>A0A914UPV7</accession>
<feature type="domain" description="Peptidase M28" evidence="4">
    <location>
        <begin position="371"/>
        <end position="574"/>
    </location>
</feature>
<dbReference type="InterPro" id="IPR046450">
    <property type="entry name" value="PA_dom_sf"/>
</dbReference>
<evidence type="ECO:0000256" key="1">
    <source>
        <dbReference type="ARBA" id="ARBA00005634"/>
    </source>
</evidence>
<evidence type="ECO:0000259" key="4">
    <source>
        <dbReference type="Pfam" id="PF04389"/>
    </source>
</evidence>
<dbReference type="CDD" id="cd02121">
    <property type="entry name" value="PA_GCPII_like"/>
    <property type="match status" value="1"/>
</dbReference>
<comment type="similarity">
    <text evidence="1">Belongs to the peptidase M28 family. M28B subfamily.</text>
</comment>
<dbReference type="InterPro" id="IPR007365">
    <property type="entry name" value="TFR-like_dimer_dom"/>
</dbReference>
<dbReference type="Pfam" id="PF04389">
    <property type="entry name" value="Peptidase_M28"/>
    <property type="match status" value="1"/>
</dbReference>
<dbReference type="SUPFAM" id="SSF52025">
    <property type="entry name" value="PA domain"/>
    <property type="match status" value="1"/>
</dbReference>
<dbReference type="InterPro" id="IPR003137">
    <property type="entry name" value="PA_domain"/>
</dbReference>
<dbReference type="SUPFAM" id="SSF53187">
    <property type="entry name" value="Zn-dependent exopeptidases"/>
    <property type="match status" value="1"/>
</dbReference>
<dbReference type="InterPro" id="IPR039373">
    <property type="entry name" value="Peptidase_M28B"/>
</dbReference>
<dbReference type="InterPro" id="IPR036757">
    <property type="entry name" value="TFR-like_dimer_dom_sf"/>
</dbReference>
<feature type="domain" description="Transferrin receptor-like dimerisation" evidence="3">
    <location>
        <begin position="654"/>
        <end position="775"/>
    </location>
</feature>
<keyword evidence="5" id="KW-1185">Reference proteome</keyword>
<dbReference type="Gene3D" id="3.50.30.30">
    <property type="match status" value="1"/>
</dbReference>
<dbReference type="Gene3D" id="1.20.930.40">
    <property type="entry name" value="Transferrin receptor-like, dimerisation domain"/>
    <property type="match status" value="1"/>
</dbReference>
<evidence type="ECO:0000313" key="5">
    <source>
        <dbReference type="Proteomes" id="UP000887566"/>
    </source>
</evidence>
<name>A0A914UPV7_9BILA</name>
<dbReference type="AlphaFoldDB" id="A0A914UPV7"/>
<dbReference type="Pfam" id="PF02225">
    <property type="entry name" value="PA"/>
    <property type="match status" value="1"/>
</dbReference>
<evidence type="ECO:0000313" key="6">
    <source>
        <dbReference type="WBParaSite" id="PSAMB.scaffold1158size35130.g11431.t1"/>
    </source>
</evidence>